<dbReference type="GO" id="GO:0003677">
    <property type="term" value="F:DNA binding"/>
    <property type="evidence" value="ECO:0007669"/>
    <property type="project" value="InterPro"/>
</dbReference>
<evidence type="ECO:0000313" key="3">
    <source>
        <dbReference type="EMBL" id="PTQ50825.1"/>
    </source>
</evidence>
<dbReference type="Pfam" id="PF01609">
    <property type="entry name" value="DDE_Tnp_1"/>
    <property type="match status" value="1"/>
</dbReference>
<dbReference type="GO" id="GO:0006313">
    <property type="term" value="P:DNA transposition"/>
    <property type="evidence" value="ECO:0007669"/>
    <property type="project" value="InterPro"/>
</dbReference>
<feature type="domain" description="Transposase IS4-like" evidence="2">
    <location>
        <begin position="8"/>
        <end position="210"/>
    </location>
</feature>
<evidence type="ECO:0000313" key="4">
    <source>
        <dbReference type="Proteomes" id="UP000244180"/>
    </source>
</evidence>
<protein>
    <submittedName>
        <fullName evidence="3">Mobile element protein</fullName>
    </submittedName>
</protein>
<organism evidence="3 4">
    <name type="scientific">Hydrogenibacillus schlegelii</name>
    <name type="common">Bacillus schlegelii</name>
    <dbReference type="NCBI Taxonomy" id="1484"/>
    <lineage>
        <taxon>Bacteria</taxon>
        <taxon>Bacillati</taxon>
        <taxon>Bacillota</taxon>
        <taxon>Bacilli</taxon>
        <taxon>Bacillales</taxon>
        <taxon>Bacillales Family X. Incertae Sedis</taxon>
        <taxon>Hydrogenibacillus</taxon>
    </lineage>
</organism>
<proteinExistence type="predicted"/>
<dbReference type="AlphaFoldDB" id="A0A2T5G3S5"/>
<feature type="region of interest" description="Disordered" evidence="1">
    <location>
        <begin position="233"/>
        <end position="257"/>
    </location>
</feature>
<evidence type="ECO:0000256" key="1">
    <source>
        <dbReference type="SAM" id="MobiDB-lite"/>
    </source>
</evidence>
<dbReference type="InterPro" id="IPR002559">
    <property type="entry name" value="Transposase_11"/>
</dbReference>
<evidence type="ECO:0000259" key="2">
    <source>
        <dbReference type="Pfam" id="PF01609"/>
    </source>
</evidence>
<dbReference type="GO" id="GO:0004803">
    <property type="term" value="F:transposase activity"/>
    <property type="evidence" value="ECO:0007669"/>
    <property type="project" value="InterPro"/>
</dbReference>
<comment type="caution">
    <text evidence="3">The sequence shown here is derived from an EMBL/GenBank/DDBJ whole genome shotgun (WGS) entry which is preliminary data.</text>
</comment>
<dbReference type="EMBL" id="PEBV01000070">
    <property type="protein sequence ID" value="PTQ50825.1"/>
    <property type="molecule type" value="Genomic_DNA"/>
</dbReference>
<dbReference type="Proteomes" id="UP000244180">
    <property type="component" value="Unassembled WGS sequence"/>
</dbReference>
<dbReference type="PANTHER" id="PTHR34614:SF2">
    <property type="entry name" value="TRANSPOSASE IS4-LIKE DOMAIN-CONTAINING PROTEIN"/>
    <property type="match status" value="1"/>
</dbReference>
<gene>
    <name evidence="3" type="ORF">HSCHL_2554</name>
</gene>
<name>A0A2T5G3S5_HYDSH</name>
<accession>A0A2T5G3S5</accession>
<dbReference type="PANTHER" id="PTHR34614">
    <property type="match status" value="1"/>
</dbReference>
<sequence length="289" mass="33210">MTRDGYPYPIAHEVFPGDTADKATVETVLDALKRRFHLRRVIFVADRGMVSRPILRAIEDAEMEYIVGMPLRRHRAAEAVLSQPGRYRKVNDQLHVKQVTLQGQRYILCHNSLQAEHNRQARQAVLAHLKQRIERGQAKELLRNRLVARYLKTLPQGALVVDTDAVKRAARYDGKSLLRTNTDLDPEAVVRAYKDLWRVERAFRTLRSRLWDTRLGTIELKIPKLRQAAPSPAFWSGAGEPRKPRWPSFKKPTFTASAPERGTSWHGHWAWMGWWGAKSPGSVRIWTSG</sequence>
<reference evidence="3 4" key="1">
    <citation type="submission" date="2017-08" db="EMBL/GenBank/DDBJ databases">
        <title>Burning lignite coal seam in the remote Altai Mountains harbors a hydrogen-driven thermophilic microbial community.</title>
        <authorList>
            <person name="Kadnikov V.V."/>
            <person name="Mardanov A.V."/>
            <person name="Ivasenko D."/>
            <person name="Beletsky A.V."/>
            <person name="Karnachuk O.V."/>
            <person name="Ravin N.V."/>
        </authorList>
    </citation>
    <scope>NUCLEOTIDE SEQUENCE [LARGE SCALE GENOMIC DNA]</scope>
    <source>
        <strain evidence="3">AL33</strain>
    </source>
</reference>